<accession>A0A1X2LVV7</accession>
<evidence type="ECO:0000313" key="1">
    <source>
        <dbReference type="EMBL" id="OSC41240.1"/>
    </source>
</evidence>
<gene>
    <name evidence="1" type="ORF">B8W66_09155</name>
</gene>
<protein>
    <submittedName>
        <fullName evidence="1">Uncharacterized protein</fullName>
    </submittedName>
</protein>
<keyword evidence="2" id="KW-1185">Reference proteome</keyword>
<comment type="caution">
    <text evidence="1">The sequence shown here is derived from an EMBL/GenBank/DDBJ whole genome shotgun (WGS) entry which is preliminary data.</text>
</comment>
<dbReference type="EMBL" id="NCXP01000008">
    <property type="protein sequence ID" value="OSC41240.1"/>
    <property type="molecule type" value="Genomic_DNA"/>
</dbReference>
<dbReference type="Proteomes" id="UP000193247">
    <property type="component" value="Unassembled WGS sequence"/>
</dbReference>
<sequence length="101" mass="11165">MTIETNAAPNARRIAAIGCRESRAARGLASASQWFAEVAVTVAYGKRMRRNCSQRQVPPSSVPRILARVSLTCGASSRKVFRARDRGRTLTKAMWATRIRC</sequence>
<dbReference type="AlphaFoldDB" id="A0A1X2LVV7"/>
<name>A0A1X2LVV7_9MYCO</name>
<proteinExistence type="predicted"/>
<reference evidence="1 2" key="1">
    <citation type="submission" date="2017-04" db="EMBL/GenBank/DDBJ databases">
        <title>The new phylogeny of genus Mycobacterium.</title>
        <authorList>
            <person name="Tortoli E."/>
            <person name="Trovato A."/>
            <person name="Cirillo D.M."/>
        </authorList>
    </citation>
    <scope>NUCLEOTIDE SEQUENCE [LARGE SCALE GENOMIC DNA]</scope>
    <source>
        <strain evidence="1 2">TBL 1200985</strain>
    </source>
</reference>
<evidence type="ECO:0000313" key="2">
    <source>
        <dbReference type="Proteomes" id="UP000193247"/>
    </source>
</evidence>
<organism evidence="1 2">
    <name type="scientific">Mycobacterium decipiens</name>
    <dbReference type="NCBI Taxonomy" id="1430326"/>
    <lineage>
        <taxon>Bacteria</taxon>
        <taxon>Bacillati</taxon>
        <taxon>Actinomycetota</taxon>
        <taxon>Actinomycetes</taxon>
        <taxon>Mycobacteriales</taxon>
        <taxon>Mycobacteriaceae</taxon>
        <taxon>Mycobacterium</taxon>
    </lineage>
</organism>
<dbReference type="STRING" id="1430326.B8W66_09155"/>